<evidence type="ECO:0000313" key="2">
    <source>
        <dbReference type="Proteomes" id="UP000324222"/>
    </source>
</evidence>
<sequence length="66" mass="7140">MCFVGPLFSQLLGIPQRAGRCLGVVEGAEVLREGVCDGAEALLGCQERIVKSRKEKETRPVNPPKC</sequence>
<dbReference type="AlphaFoldDB" id="A0A5B7E5V1"/>
<keyword evidence="2" id="KW-1185">Reference proteome</keyword>
<reference evidence="1 2" key="1">
    <citation type="submission" date="2019-05" db="EMBL/GenBank/DDBJ databases">
        <title>Another draft genome of Portunus trituberculatus and its Hox gene families provides insights of decapod evolution.</title>
        <authorList>
            <person name="Jeong J.-H."/>
            <person name="Song I."/>
            <person name="Kim S."/>
            <person name="Choi T."/>
            <person name="Kim D."/>
            <person name="Ryu S."/>
            <person name="Kim W."/>
        </authorList>
    </citation>
    <scope>NUCLEOTIDE SEQUENCE [LARGE SCALE GENOMIC DNA]</scope>
    <source>
        <tissue evidence="1">Muscle</tissue>
    </source>
</reference>
<accession>A0A5B7E5V1</accession>
<protein>
    <submittedName>
        <fullName evidence="1">Uncharacterized protein</fullName>
    </submittedName>
</protein>
<organism evidence="1 2">
    <name type="scientific">Portunus trituberculatus</name>
    <name type="common">Swimming crab</name>
    <name type="synonym">Neptunus trituberculatus</name>
    <dbReference type="NCBI Taxonomy" id="210409"/>
    <lineage>
        <taxon>Eukaryota</taxon>
        <taxon>Metazoa</taxon>
        <taxon>Ecdysozoa</taxon>
        <taxon>Arthropoda</taxon>
        <taxon>Crustacea</taxon>
        <taxon>Multicrustacea</taxon>
        <taxon>Malacostraca</taxon>
        <taxon>Eumalacostraca</taxon>
        <taxon>Eucarida</taxon>
        <taxon>Decapoda</taxon>
        <taxon>Pleocyemata</taxon>
        <taxon>Brachyura</taxon>
        <taxon>Eubrachyura</taxon>
        <taxon>Portunoidea</taxon>
        <taxon>Portunidae</taxon>
        <taxon>Portuninae</taxon>
        <taxon>Portunus</taxon>
    </lineage>
</organism>
<dbReference type="EMBL" id="VSRR010001952">
    <property type="protein sequence ID" value="MPC28695.1"/>
    <property type="molecule type" value="Genomic_DNA"/>
</dbReference>
<gene>
    <name evidence="1" type="ORF">E2C01_021905</name>
</gene>
<evidence type="ECO:0000313" key="1">
    <source>
        <dbReference type="EMBL" id="MPC28695.1"/>
    </source>
</evidence>
<comment type="caution">
    <text evidence="1">The sequence shown here is derived from an EMBL/GenBank/DDBJ whole genome shotgun (WGS) entry which is preliminary data.</text>
</comment>
<proteinExistence type="predicted"/>
<dbReference type="Proteomes" id="UP000324222">
    <property type="component" value="Unassembled WGS sequence"/>
</dbReference>
<name>A0A5B7E5V1_PORTR</name>